<feature type="region of interest" description="Disordered" evidence="1">
    <location>
        <begin position="50"/>
        <end position="248"/>
    </location>
</feature>
<dbReference type="OrthoDB" id="4460589at2"/>
<dbReference type="Proteomes" id="UP000322244">
    <property type="component" value="Unassembled WGS sequence"/>
</dbReference>
<reference evidence="3 4" key="1">
    <citation type="submission" date="2019-07" db="EMBL/GenBank/DDBJ databases">
        <title>Rhodococcus cavernicolus sp. nov., isolated from a cave.</title>
        <authorList>
            <person name="Lee S.D."/>
        </authorList>
    </citation>
    <scope>NUCLEOTIDE SEQUENCE [LARGE SCALE GENOMIC DNA]</scope>
    <source>
        <strain evidence="3 4">C1-24</strain>
    </source>
</reference>
<evidence type="ECO:0000313" key="4">
    <source>
        <dbReference type="Proteomes" id="UP000322244"/>
    </source>
</evidence>
<feature type="compositionally biased region" description="Polar residues" evidence="1">
    <location>
        <begin position="179"/>
        <end position="198"/>
    </location>
</feature>
<dbReference type="RefSeq" id="WP_149431104.1">
    <property type="nucleotide sequence ID" value="NZ_VLNY01000006.1"/>
</dbReference>
<feature type="transmembrane region" description="Helical" evidence="2">
    <location>
        <begin position="272"/>
        <end position="290"/>
    </location>
</feature>
<comment type="caution">
    <text evidence="3">The sequence shown here is derived from an EMBL/GenBank/DDBJ whole genome shotgun (WGS) entry which is preliminary data.</text>
</comment>
<name>A0A5A7SCM2_9NOCA</name>
<feature type="compositionally biased region" description="Basic and acidic residues" evidence="1">
    <location>
        <begin position="55"/>
        <end position="88"/>
    </location>
</feature>
<sequence>MTTDETAGEPKQISVAELLARNGQKGGVNATEGGRRRAGVAGGITVAELTGEIPVYRDEPRVDAKEAPVAEKAPEPAKAEPVKSEPVKPEPANVEPAKPEPAKAEAPKLEEPKAEAPKVEAPEPVEPKAAEPKVEEPKPEPPATAAWPAPTPTPNQAPEPTAALRIQDIPVPKEPQRPTAWSSQSEPQLLAGSPTSNDLIRRPDVREDVRPEESTEVVNNFGPLRDPSGAPVQRSWMTKRSDDVVAPDDKPVVEEPAASDVPEAKHSNVRQWLVLLGQAVVAIVIGALLFKGFERLWDMLPWVALVLAVLVILGLVALVRILRKTDDLLSIVIAIVVGVFVTMGPLVFLLSTS</sequence>
<gene>
    <name evidence="3" type="ORF">FOY51_15355</name>
</gene>
<feature type="compositionally biased region" description="Basic and acidic residues" evidence="1">
    <location>
        <begin position="239"/>
        <end position="248"/>
    </location>
</feature>
<protein>
    <submittedName>
        <fullName evidence="3">Uncharacterized protein</fullName>
    </submittedName>
</protein>
<keyword evidence="2" id="KW-1133">Transmembrane helix</keyword>
<dbReference type="EMBL" id="VLNY01000006">
    <property type="protein sequence ID" value="KAA0022343.1"/>
    <property type="molecule type" value="Genomic_DNA"/>
</dbReference>
<accession>A0A5A7SCM2</accession>
<feature type="compositionally biased region" description="Basic and acidic residues" evidence="1">
    <location>
        <begin position="199"/>
        <end position="213"/>
    </location>
</feature>
<feature type="transmembrane region" description="Helical" evidence="2">
    <location>
        <begin position="328"/>
        <end position="350"/>
    </location>
</feature>
<evidence type="ECO:0000313" key="3">
    <source>
        <dbReference type="EMBL" id="KAA0022343.1"/>
    </source>
</evidence>
<keyword evidence="4" id="KW-1185">Reference proteome</keyword>
<evidence type="ECO:0000256" key="2">
    <source>
        <dbReference type="SAM" id="Phobius"/>
    </source>
</evidence>
<dbReference type="AlphaFoldDB" id="A0A5A7SCM2"/>
<feature type="transmembrane region" description="Helical" evidence="2">
    <location>
        <begin position="302"/>
        <end position="322"/>
    </location>
</feature>
<feature type="compositionally biased region" description="Basic and acidic residues" evidence="1">
    <location>
        <begin position="97"/>
        <end position="139"/>
    </location>
</feature>
<proteinExistence type="predicted"/>
<evidence type="ECO:0000256" key="1">
    <source>
        <dbReference type="SAM" id="MobiDB-lite"/>
    </source>
</evidence>
<keyword evidence="2" id="KW-0472">Membrane</keyword>
<organism evidence="3 4">
    <name type="scientific">Antrihabitans cavernicola</name>
    <dbReference type="NCBI Taxonomy" id="2495913"/>
    <lineage>
        <taxon>Bacteria</taxon>
        <taxon>Bacillati</taxon>
        <taxon>Actinomycetota</taxon>
        <taxon>Actinomycetes</taxon>
        <taxon>Mycobacteriales</taxon>
        <taxon>Nocardiaceae</taxon>
        <taxon>Antrihabitans</taxon>
    </lineage>
</organism>
<keyword evidence="2" id="KW-0812">Transmembrane</keyword>